<evidence type="ECO:0000313" key="2">
    <source>
        <dbReference type="Proteomes" id="UP001501747"/>
    </source>
</evidence>
<dbReference type="PANTHER" id="PTHR34070">
    <property type="entry name" value="ARMADILLO-TYPE FOLD"/>
    <property type="match status" value="1"/>
</dbReference>
<dbReference type="RefSeq" id="WP_344876249.1">
    <property type="nucleotide sequence ID" value="NZ_BAABAL010000012.1"/>
</dbReference>
<keyword evidence="2" id="KW-1185">Reference proteome</keyword>
<evidence type="ECO:0008006" key="3">
    <source>
        <dbReference type="Google" id="ProtNLM"/>
    </source>
</evidence>
<dbReference type="PANTHER" id="PTHR34070:SF1">
    <property type="entry name" value="DNA ALKYLATION REPAIR PROTEIN"/>
    <property type="match status" value="1"/>
</dbReference>
<dbReference type="EMBL" id="BAABAL010000012">
    <property type="protein sequence ID" value="GAA4010873.1"/>
    <property type="molecule type" value="Genomic_DNA"/>
</dbReference>
<dbReference type="Pfam" id="PF08713">
    <property type="entry name" value="DNA_alkylation"/>
    <property type="match status" value="1"/>
</dbReference>
<organism evidence="1 2">
    <name type="scientific">Allokutzneria multivorans</name>
    <dbReference type="NCBI Taxonomy" id="1142134"/>
    <lineage>
        <taxon>Bacteria</taxon>
        <taxon>Bacillati</taxon>
        <taxon>Actinomycetota</taxon>
        <taxon>Actinomycetes</taxon>
        <taxon>Pseudonocardiales</taxon>
        <taxon>Pseudonocardiaceae</taxon>
        <taxon>Allokutzneria</taxon>
    </lineage>
</organism>
<reference evidence="2" key="1">
    <citation type="journal article" date="2019" name="Int. J. Syst. Evol. Microbiol.">
        <title>The Global Catalogue of Microorganisms (GCM) 10K type strain sequencing project: providing services to taxonomists for standard genome sequencing and annotation.</title>
        <authorList>
            <consortium name="The Broad Institute Genomics Platform"/>
            <consortium name="The Broad Institute Genome Sequencing Center for Infectious Disease"/>
            <person name="Wu L."/>
            <person name="Ma J."/>
        </authorList>
    </citation>
    <scope>NUCLEOTIDE SEQUENCE [LARGE SCALE GENOMIC DNA]</scope>
    <source>
        <strain evidence="2">JCM 17342</strain>
    </source>
</reference>
<sequence>MNLTAESFLGALRAFQFDAEFADMSLSEVGKPRDPLYRLARSSGTWERRTAITATFWLIRQGEIDDALSIAELLLEDDEDLIHKSVGTALREVGKIDQDRLVGFLREHAVPRVTLRHATEKLPRAQAGLNSSMSSPRSS</sequence>
<comment type="caution">
    <text evidence="1">The sequence shown here is derived from an EMBL/GenBank/DDBJ whole genome shotgun (WGS) entry which is preliminary data.</text>
</comment>
<protein>
    <recommendedName>
        <fullName evidence="3">HEAT repeat domain-containing protein</fullName>
    </recommendedName>
</protein>
<dbReference type="Gene3D" id="1.25.10.90">
    <property type="match status" value="1"/>
</dbReference>
<dbReference type="Proteomes" id="UP001501747">
    <property type="component" value="Unassembled WGS sequence"/>
</dbReference>
<dbReference type="InterPro" id="IPR016024">
    <property type="entry name" value="ARM-type_fold"/>
</dbReference>
<proteinExistence type="predicted"/>
<evidence type="ECO:0000313" key="1">
    <source>
        <dbReference type="EMBL" id="GAA4010873.1"/>
    </source>
</evidence>
<accession>A0ABP7SF44</accession>
<dbReference type="InterPro" id="IPR014825">
    <property type="entry name" value="DNA_alkylation"/>
</dbReference>
<name>A0ABP7SF44_9PSEU</name>
<gene>
    <name evidence="1" type="ORF">GCM10022247_36410</name>
</gene>
<dbReference type="SUPFAM" id="SSF48371">
    <property type="entry name" value="ARM repeat"/>
    <property type="match status" value="1"/>
</dbReference>